<dbReference type="InterPro" id="IPR006172">
    <property type="entry name" value="DNA-dir_DNA_pol_B"/>
</dbReference>
<sequence length="1278" mass="148342">MTTTVSKRDALQRVKLLSDSFANLLTIESFEDCILTNQQSNKVFWLLKTYDHENTIYFKGIDLMNFTTTILPTAYKFIIVVAIAKNIQTELFQAVLTLHGNSNGGSIIDRIIATDLYVTCDSVPLINSVFNINSAEKESTYALTVFECTNKRAATTLNQFFKDNQLHRNFFYLASNANLHFKVALQMLLDRYTNTFEVKHYDFAPSVAIIETLIDFKQMAEDLVCDDSLAIDRIFTPDGVYVYDVNRQKTTLLSNRTADLYKLVPIVSIDIETTAENMIDLPFGVNEFENIASCVLFCMHLNSIVIIVLYLKCQSDLVDWQKYNTYLGCKFQKIYISKYPKHFVQVYTFGSDTVQDWLFNYFSLYMKGGLFKYLNLQEDSIHFIVGHNQIKYDFLTLYTVMQWHNCTELLEHVEVEPLANSPVPVLMFNPHGIFIDTMIFFNEIKLYYGPLSLRAISKYFLKTNTKMDLNSIVIRIPYIVDLYLQKNPHEHQLKQRFCVFLKKFMRLTYAETEEEMIAAYRPVQLNLTTLPMELREVLSNRNLDMFNINLPAFDEMLHYNIRDTECVIQILQKINFTDVLHESCRTFNCNVANSVQDNISSRMRNLFNLESFKCMRLFTINGLEGSPKFTLFPCNLEYKNSIVSNARSTFVNGLNECEHAFTSNGVSAGDARDSFAGAAVGAVPGVYVKVLSVDVTSMYPTILWQKRLYINSTSTLNVRQMLELLNTTTELTRRAFEDALVSGRLKLIIAEDGIYLKLNKKKMPNYIELVKEWPFNYDLNKQNNFVGQVILNTAELEHLPESTSLLLTTTNSNSFIHKYIPKTIARRQQIKKMMVDKRKKCPNDEQLTRLDGSQLSLKININSLYGCFGNFAPAVSAATTLYGRKILIGGMKIKYVLILQFLSSIQKNEPNDELLLDYPDYEMNETRELLTKSGVDFNKFKYLTENLKCLYFIACLHATDCVQIIKRIQEYLNRFTSNEKKQQEFSVFMDTLKMWKLDIESIIVDFDTDGFQITNQYGLNTEILNNRFNAAMKEITNMPELNFEKAEVLSLILLTRKKYTTLKKGPVLSNLAVYKMYEKKWLPLQDFSIKHSGYERNALPHIKHICTVIACYVFSYYHQPEKNPLGSLEDVMFDIYTYLLTVCKKEDLYFNIRLQKIKPNCARKRFIEKYATNYQGSLNAVYVVNEANDQEETLLLFDDYCINPSKYKLHYGYFLRNYIKVWSVQLRHMMSSSQEYDFTPKHLHIQSFSSWLTGAEAEEGRRERVFLESLLNNKIFIA</sequence>
<dbReference type="InterPro" id="IPR023211">
    <property type="entry name" value="DNA_pol_palm_dom_sf"/>
</dbReference>
<dbReference type="InterPro" id="IPR006134">
    <property type="entry name" value="DNA-dir_DNA_pol_B_multi_dom"/>
</dbReference>
<dbReference type="InterPro" id="IPR043502">
    <property type="entry name" value="DNA/RNA_pol_sf"/>
</dbReference>
<dbReference type="InterPro" id="IPR012337">
    <property type="entry name" value="RNaseH-like_sf"/>
</dbReference>
<dbReference type="PANTHER" id="PTHR10322:SF23">
    <property type="entry name" value="DNA POLYMERASE DELTA CATALYTIC SUBUNIT"/>
    <property type="match status" value="1"/>
</dbReference>
<keyword evidence="6" id="KW-1194">Viral DNA replication</keyword>
<evidence type="ECO:0000256" key="4">
    <source>
        <dbReference type="ARBA" id="ARBA00022695"/>
    </source>
</evidence>
<evidence type="ECO:0000256" key="1">
    <source>
        <dbReference type="ARBA" id="ARBA00005755"/>
    </source>
</evidence>
<evidence type="ECO:0000256" key="7">
    <source>
        <dbReference type="ARBA" id="ARBA00023125"/>
    </source>
</evidence>
<evidence type="ECO:0000313" key="10">
    <source>
        <dbReference type="EMBL" id="CAJ2002047.1"/>
    </source>
</evidence>
<dbReference type="EC" id="2.7.7.7" evidence="2"/>
<dbReference type="SUPFAM" id="SSF53098">
    <property type="entry name" value="Ribonuclease H-like"/>
    <property type="match status" value="1"/>
</dbReference>
<evidence type="ECO:0000256" key="3">
    <source>
        <dbReference type="ARBA" id="ARBA00022679"/>
    </source>
</evidence>
<comment type="similarity">
    <text evidence="1">Belongs to the DNA polymerase type-B family.</text>
</comment>
<reference evidence="10 11" key="1">
    <citation type="submission" date="2024-01" db="EMBL/GenBank/DDBJ databases">
        <authorList>
            <person name="Guinet B."/>
        </authorList>
    </citation>
    <scope>NUCLEOTIDE SEQUENCE [LARGE SCALE GENOMIC DNA]</scope>
</reference>
<evidence type="ECO:0000256" key="6">
    <source>
        <dbReference type="ARBA" id="ARBA00023109"/>
    </source>
</evidence>
<keyword evidence="7" id="KW-0238">DNA-binding</keyword>
<dbReference type="SMART" id="SM00486">
    <property type="entry name" value="POLBc"/>
    <property type="match status" value="1"/>
</dbReference>
<proteinExistence type="inferred from homology"/>
<keyword evidence="3" id="KW-0808">Transferase</keyword>
<protein>
    <recommendedName>
        <fullName evidence="2">DNA-directed DNA polymerase</fullName>
        <ecNumber evidence="2">2.7.7.7</ecNumber>
    </recommendedName>
</protein>
<name>A0ABC8QJG6_9VIRU</name>
<dbReference type="EMBL" id="CAUOPR010000001">
    <property type="protein sequence ID" value="CAJ2002047.1"/>
    <property type="molecule type" value="Genomic_DNA"/>
</dbReference>
<dbReference type="GO" id="GO:0039693">
    <property type="term" value="P:viral DNA genome replication"/>
    <property type="evidence" value="ECO:0007669"/>
    <property type="project" value="UniProtKB-KW"/>
</dbReference>
<keyword evidence="11" id="KW-1185">Reference proteome</keyword>
<dbReference type="GO" id="GO:0003887">
    <property type="term" value="F:DNA-directed DNA polymerase activity"/>
    <property type="evidence" value="ECO:0007669"/>
    <property type="project" value="UniProtKB-KW"/>
</dbReference>
<dbReference type="Gene3D" id="3.90.1600.10">
    <property type="entry name" value="Palm domain of DNA polymerase"/>
    <property type="match status" value="1"/>
</dbReference>
<evidence type="ECO:0000256" key="5">
    <source>
        <dbReference type="ARBA" id="ARBA00022932"/>
    </source>
</evidence>
<dbReference type="SUPFAM" id="SSF56672">
    <property type="entry name" value="DNA/RNA polymerases"/>
    <property type="match status" value="1"/>
</dbReference>
<keyword evidence="6" id="KW-0235">DNA replication</keyword>
<comment type="caution">
    <text evidence="10">The sequence shown here is derived from an EMBL/GenBank/DDBJ whole genome shotgun (WGS) entry which is preliminary data.</text>
</comment>
<comment type="catalytic activity">
    <reaction evidence="8">
        <text>DNA(n) + a 2'-deoxyribonucleoside 5'-triphosphate = DNA(n+1) + diphosphate</text>
        <dbReference type="Rhea" id="RHEA:22508"/>
        <dbReference type="Rhea" id="RHEA-COMP:17339"/>
        <dbReference type="Rhea" id="RHEA-COMP:17340"/>
        <dbReference type="ChEBI" id="CHEBI:33019"/>
        <dbReference type="ChEBI" id="CHEBI:61560"/>
        <dbReference type="ChEBI" id="CHEBI:173112"/>
        <dbReference type="EC" id="2.7.7.7"/>
    </reaction>
</comment>
<dbReference type="PANTHER" id="PTHR10322">
    <property type="entry name" value="DNA POLYMERASE CATALYTIC SUBUNIT"/>
    <property type="match status" value="1"/>
</dbReference>
<accession>A0ABC8QJG6</accession>
<dbReference type="InterPro" id="IPR050240">
    <property type="entry name" value="DNA_pol_type-B"/>
</dbReference>
<dbReference type="GO" id="GO:0003677">
    <property type="term" value="F:DNA binding"/>
    <property type="evidence" value="ECO:0007669"/>
    <property type="project" value="UniProtKB-KW"/>
</dbReference>
<keyword evidence="4" id="KW-0548">Nucleotidyltransferase</keyword>
<evidence type="ECO:0000256" key="2">
    <source>
        <dbReference type="ARBA" id="ARBA00012417"/>
    </source>
</evidence>
<organism evidence="10 11">
    <name type="scientific">Cotesia congregata filamentous virus 1</name>
    <dbReference type="NCBI Taxonomy" id="3064291"/>
    <lineage>
        <taxon>Viruses</taxon>
        <taxon>Viruses incertae sedis</taxon>
        <taxon>Naldaviricetes</taxon>
        <taxon>Lefavirales</taxon>
        <taxon>Filamentoviridae</taxon>
        <taxon>Betafilamentovirus</taxon>
        <taxon>Betafilamentovirus cocongregatae</taxon>
    </lineage>
</organism>
<evidence type="ECO:0000313" key="11">
    <source>
        <dbReference type="Proteomes" id="UP001642380"/>
    </source>
</evidence>
<dbReference type="Proteomes" id="UP001642380">
    <property type="component" value="Unassembled WGS sequence"/>
</dbReference>
<evidence type="ECO:0000256" key="8">
    <source>
        <dbReference type="ARBA" id="ARBA00049244"/>
    </source>
</evidence>
<keyword evidence="5" id="KW-0239">DNA-directed DNA polymerase</keyword>
<dbReference type="Pfam" id="PF00136">
    <property type="entry name" value="DNA_pol_B"/>
    <property type="match status" value="1"/>
</dbReference>
<feature type="domain" description="DNA-directed DNA polymerase family B multifunctional" evidence="9">
    <location>
        <begin position="795"/>
        <end position="887"/>
    </location>
</feature>
<evidence type="ECO:0000259" key="9">
    <source>
        <dbReference type="Pfam" id="PF00136"/>
    </source>
</evidence>
<gene>
    <name evidence="10" type="ORF">CCFV1_ORF002</name>
</gene>